<dbReference type="OrthoDB" id="245150at2759"/>
<dbReference type="GO" id="GO:0043328">
    <property type="term" value="P:protein transport to vacuole involved in ubiquitin-dependent protein catabolic process via the multivesicular body sorting pathway"/>
    <property type="evidence" value="ECO:0007669"/>
    <property type="project" value="TreeGrafter"/>
</dbReference>
<dbReference type="InterPro" id="IPR036388">
    <property type="entry name" value="WH-like_DNA-bd_sf"/>
</dbReference>
<dbReference type="GO" id="GO:0042803">
    <property type="term" value="F:protein homodimerization activity"/>
    <property type="evidence" value="ECO:0007669"/>
    <property type="project" value="TreeGrafter"/>
</dbReference>
<dbReference type="Proteomes" id="UP000182334">
    <property type="component" value="Chromosome V"/>
</dbReference>
<dbReference type="SUPFAM" id="SSF46785">
    <property type="entry name" value="Winged helix' DNA-binding domain"/>
    <property type="match status" value="2"/>
</dbReference>
<name>A0A1L0DIC8_9ASCO</name>
<evidence type="ECO:0000256" key="1">
    <source>
        <dbReference type="ARBA" id="ARBA00009674"/>
    </source>
</evidence>
<dbReference type="STRING" id="45354.A0A1L0DIC8"/>
<organism evidence="4 5">
    <name type="scientific">Sungouiella intermedia</name>
    <dbReference type="NCBI Taxonomy" id="45354"/>
    <lineage>
        <taxon>Eukaryota</taxon>
        <taxon>Fungi</taxon>
        <taxon>Dikarya</taxon>
        <taxon>Ascomycota</taxon>
        <taxon>Saccharomycotina</taxon>
        <taxon>Pichiomycetes</taxon>
        <taxon>Metschnikowiaceae</taxon>
        <taxon>Sungouiella</taxon>
    </lineage>
</organism>
<dbReference type="Gene3D" id="1.10.10.10">
    <property type="entry name" value="Winged helix-like DNA-binding domain superfamily/Winged helix DNA-binding domain"/>
    <property type="match status" value="1"/>
</dbReference>
<protein>
    <submittedName>
        <fullName evidence="4">CIC11C00000005139</fullName>
    </submittedName>
</protein>
<evidence type="ECO:0000256" key="3">
    <source>
        <dbReference type="ARBA" id="ARBA00022927"/>
    </source>
</evidence>
<keyword evidence="2" id="KW-0813">Transport</keyword>
<dbReference type="GO" id="GO:0000814">
    <property type="term" value="C:ESCRT II complex"/>
    <property type="evidence" value="ECO:0007669"/>
    <property type="project" value="InterPro"/>
</dbReference>
<dbReference type="Pfam" id="PF05871">
    <property type="entry name" value="ESCRT-II"/>
    <property type="match status" value="1"/>
</dbReference>
<keyword evidence="5" id="KW-1185">Reference proteome</keyword>
<keyword evidence="3" id="KW-0653">Protein transport</keyword>
<comment type="similarity">
    <text evidence="1">Belongs to the VPS25 family.</text>
</comment>
<gene>
    <name evidence="4" type="ORF">SAMEA4029010_CIC11G00000005139</name>
</gene>
<dbReference type="Gene3D" id="1.10.10.570">
    <property type="entry name" value="Winged helix' DNA-binding domain. Chain C. Domain 1"/>
    <property type="match status" value="1"/>
</dbReference>
<reference evidence="4 5" key="1">
    <citation type="submission" date="2016-10" db="EMBL/GenBank/DDBJ databases">
        <authorList>
            <person name="de Groot N.N."/>
        </authorList>
    </citation>
    <scope>NUCLEOTIDE SEQUENCE [LARGE SCALE GENOMIC DNA]</scope>
    <source>
        <strain evidence="4 5">CBS 141442</strain>
    </source>
</reference>
<dbReference type="InterPro" id="IPR014041">
    <property type="entry name" value="ESCRT-II_cplx_Vps25-sub_N"/>
</dbReference>
<dbReference type="InterPro" id="IPR036390">
    <property type="entry name" value="WH_DNA-bd_sf"/>
</dbReference>
<dbReference type="PANTHER" id="PTHR13149:SF0">
    <property type="entry name" value="VACUOLAR PROTEIN-SORTING-ASSOCIATED PROTEIN 25"/>
    <property type="match status" value="1"/>
</dbReference>
<dbReference type="InterPro" id="IPR008570">
    <property type="entry name" value="ESCRT-II_cplx_Vps25-sub"/>
</dbReference>
<sequence length="187" mass="21643">MFEFPKIYSFPPFYTKQQNATILQNQLDAWTELILQFCQYYNIYSLLSHGNILTQQDPSTEVPPLFQNKQLERAVLDEFLNDIFNHMIHKLARAEYVDPKKRDSGILIYWQTPAEWAKLLYEYVDRTGQLGTVLTVYELTQLDELPQSEPLKGIDSNLFEKVVDVLVKQGKAQVLRANGGIEGVKIV</sequence>
<accession>A0A1L0DIC8</accession>
<dbReference type="GO" id="GO:0005198">
    <property type="term" value="F:structural molecule activity"/>
    <property type="evidence" value="ECO:0007669"/>
    <property type="project" value="TreeGrafter"/>
</dbReference>
<evidence type="ECO:0000313" key="4">
    <source>
        <dbReference type="EMBL" id="SGZ55688.1"/>
    </source>
</evidence>
<evidence type="ECO:0000256" key="2">
    <source>
        <dbReference type="ARBA" id="ARBA00022448"/>
    </source>
</evidence>
<evidence type="ECO:0000313" key="5">
    <source>
        <dbReference type="Proteomes" id="UP000182334"/>
    </source>
</evidence>
<proteinExistence type="inferred from homology"/>
<dbReference type="AlphaFoldDB" id="A0A1L0DIC8"/>
<dbReference type="EMBL" id="LT635760">
    <property type="protein sequence ID" value="SGZ55688.1"/>
    <property type="molecule type" value="Genomic_DNA"/>
</dbReference>
<dbReference type="PANTHER" id="PTHR13149">
    <property type="entry name" value="VACUOLAR PROTEIN SORTING-ASSOCIATED PROTEIN VPS25"/>
    <property type="match status" value="1"/>
</dbReference>